<comment type="subcellular location">
    <subcellularLocation>
        <location evidence="1">Cell membrane</location>
        <topology evidence="1">Multi-pass membrane protein</topology>
    </subcellularLocation>
</comment>
<gene>
    <name evidence="8" type="ORF">ACFSC9_16150</name>
</gene>
<name>A0ABW4RMP4_9BACL</name>
<dbReference type="RefSeq" id="WP_347327259.1">
    <property type="nucleotide sequence ID" value="NZ_JBCGUH010000023.1"/>
</dbReference>
<keyword evidence="6 7" id="KW-0472">Membrane</keyword>
<keyword evidence="9" id="KW-1185">Reference proteome</keyword>
<feature type="transmembrane region" description="Helical" evidence="7">
    <location>
        <begin position="127"/>
        <end position="147"/>
    </location>
</feature>
<keyword evidence="5 7" id="KW-1133">Transmembrane helix</keyword>
<evidence type="ECO:0000256" key="6">
    <source>
        <dbReference type="ARBA" id="ARBA00023136"/>
    </source>
</evidence>
<accession>A0ABW4RMP4</accession>
<dbReference type="PANTHER" id="PTHR43663:SF2">
    <property type="entry name" value="CHROMATE TRANSPORT PROTEIN-RELATED"/>
    <property type="match status" value="1"/>
</dbReference>
<evidence type="ECO:0000256" key="4">
    <source>
        <dbReference type="ARBA" id="ARBA00022692"/>
    </source>
</evidence>
<keyword evidence="4 7" id="KW-0812">Transmembrane</keyword>
<keyword evidence="3" id="KW-1003">Cell membrane</keyword>
<evidence type="ECO:0000256" key="5">
    <source>
        <dbReference type="ARBA" id="ARBA00022989"/>
    </source>
</evidence>
<reference evidence="9" key="1">
    <citation type="journal article" date="2019" name="Int. J. Syst. Evol. Microbiol.">
        <title>The Global Catalogue of Microorganisms (GCM) 10K type strain sequencing project: providing services to taxonomists for standard genome sequencing and annotation.</title>
        <authorList>
            <consortium name="The Broad Institute Genomics Platform"/>
            <consortium name="The Broad Institute Genome Sequencing Center for Infectious Disease"/>
            <person name="Wu L."/>
            <person name="Ma J."/>
        </authorList>
    </citation>
    <scope>NUCLEOTIDE SEQUENCE [LARGE SCALE GENOMIC DNA]</scope>
    <source>
        <strain evidence="9">CCUG 54950</strain>
    </source>
</reference>
<evidence type="ECO:0000256" key="2">
    <source>
        <dbReference type="ARBA" id="ARBA00005262"/>
    </source>
</evidence>
<organism evidence="8 9">
    <name type="scientific">Paenibacillus wenxiniae</name>
    <dbReference type="NCBI Taxonomy" id="1636843"/>
    <lineage>
        <taxon>Bacteria</taxon>
        <taxon>Bacillati</taxon>
        <taxon>Bacillota</taxon>
        <taxon>Bacilli</taxon>
        <taxon>Bacillales</taxon>
        <taxon>Paenibacillaceae</taxon>
        <taxon>Paenibacillus</taxon>
    </lineage>
</organism>
<comment type="caution">
    <text evidence="8">The sequence shown here is derived from an EMBL/GenBank/DDBJ whole genome shotgun (WGS) entry which is preliminary data.</text>
</comment>
<dbReference type="InterPro" id="IPR052518">
    <property type="entry name" value="CHR_Transporter"/>
</dbReference>
<evidence type="ECO:0000313" key="8">
    <source>
        <dbReference type="EMBL" id="MFD1887024.1"/>
    </source>
</evidence>
<feature type="transmembrane region" description="Helical" evidence="7">
    <location>
        <begin position="154"/>
        <end position="172"/>
    </location>
</feature>
<evidence type="ECO:0000313" key="9">
    <source>
        <dbReference type="Proteomes" id="UP001597233"/>
    </source>
</evidence>
<evidence type="ECO:0000256" key="1">
    <source>
        <dbReference type="ARBA" id="ARBA00004651"/>
    </source>
</evidence>
<dbReference type="EMBL" id="JBHUEH010000023">
    <property type="protein sequence ID" value="MFD1887024.1"/>
    <property type="molecule type" value="Genomic_DNA"/>
</dbReference>
<feature type="transmembrane region" description="Helical" evidence="7">
    <location>
        <begin position="20"/>
        <end position="45"/>
    </location>
</feature>
<dbReference type="PANTHER" id="PTHR43663">
    <property type="entry name" value="CHROMATE TRANSPORT PROTEIN-RELATED"/>
    <property type="match status" value="1"/>
</dbReference>
<dbReference type="Pfam" id="PF02417">
    <property type="entry name" value="Chromate_transp"/>
    <property type="match status" value="1"/>
</dbReference>
<dbReference type="InterPro" id="IPR003370">
    <property type="entry name" value="Chromate_transpt"/>
</dbReference>
<protein>
    <submittedName>
        <fullName evidence="8">Chromate transporter</fullName>
    </submittedName>
</protein>
<proteinExistence type="inferred from homology"/>
<comment type="similarity">
    <text evidence="2">Belongs to the chromate ion transporter (CHR) (TC 2.A.51) family.</text>
</comment>
<feature type="transmembrane region" description="Helical" evidence="7">
    <location>
        <begin position="96"/>
        <end position="121"/>
    </location>
</feature>
<dbReference type="Proteomes" id="UP001597233">
    <property type="component" value="Unassembled WGS sequence"/>
</dbReference>
<evidence type="ECO:0000256" key="7">
    <source>
        <dbReference type="SAM" id="Phobius"/>
    </source>
</evidence>
<sequence>MLFGAARTGSSTTSPPARRVAMWIDLFWVFFKIGPATFGGGYAMIPMIEREVVERRGWIEPDEMNDLLSVAGSAPGGVGVNASAFVGYRMAGVTGAIAATLGITLPTFLIVFVLSLFYSLFHDVPKVQAAFQGIKGAVIGLIAVAAYRMGKNSLFDRTTIIVAATALTILLLTGLNPIFLILSGLVIGLLIVRVKKALGLRIRTEKERGSGKHNTTYIEYYI</sequence>
<evidence type="ECO:0000256" key="3">
    <source>
        <dbReference type="ARBA" id="ARBA00022475"/>
    </source>
</evidence>